<comment type="caution">
    <text evidence="1">The sequence shown here is derived from an EMBL/GenBank/DDBJ whole genome shotgun (WGS) entry which is preliminary data.</text>
</comment>
<protein>
    <submittedName>
        <fullName evidence="1">Uncharacterized protein</fullName>
    </submittedName>
</protein>
<evidence type="ECO:0000313" key="2">
    <source>
        <dbReference type="Proteomes" id="UP000230233"/>
    </source>
</evidence>
<reference evidence="2" key="1">
    <citation type="submission" date="2017-10" db="EMBL/GenBank/DDBJ databases">
        <title>Rapid genome shrinkage in a self-fertile nematode reveals novel sperm competition proteins.</title>
        <authorList>
            <person name="Yin D."/>
            <person name="Schwarz E.M."/>
            <person name="Thomas C.G."/>
            <person name="Felde R.L."/>
            <person name="Korf I.F."/>
            <person name="Cutter A.D."/>
            <person name="Schartner C.M."/>
            <person name="Ralston E.J."/>
            <person name="Meyer B.J."/>
            <person name="Haag E.S."/>
        </authorList>
    </citation>
    <scope>NUCLEOTIDE SEQUENCE [LARGE SCALE GENOMIC DNA]</scope>
    <source>
        <strain evidence="2">JU1422</strain>
    </source>
</reference>
<accession>A0A2G5SLP1</accession>
<evidence type="ECO:0000313" key="1">
    <source>
        <dbReference type="EMBL" id="PIC15746.1"/>
    </source>
</evidence>
<sequence>MNRDERKEKKKKLIVLPHESKNVGYGQEEKRKTQISNGWGKEVTITKNTNNGNNEFEKLKKVEWCHLPYFFIQRCQEVSRE</sequence>
<proteinExistence type="predicted"/>
<dbReference type="Proteomes" id="UP000230233">
    <property type="component" value="Chromosome X"/>
</dbReference>
<gene>
    <name evidence="1" type="primary">Cnig_chr_X.g22604</name>
    <name evidence="1" type="ORF">B9Z55_022604</name>
</gene>
<dbReference type="EMBL" id="PDUG01000006">
    <property type="protein sequence ID" value="PIC15746.1"/>
    <property type="molecule type" value="Genomic_DNA"/>
</dbReference>
<name>A0A2G5SLP1_9PELO</name>
<keyword evidence="2" id="KW-1185">Reference proteome</keyword>
<organism evidence="1 2">
    <name type="scientific">Caenorhabditis nigoni</name>
    <dbReference type="NCBI Taxonomy" id="1611254"/>
    <lineage>
        <taxon>Eukaryota</taxon>
        <taxon>Metazoa</taxon>
        <taxon>Ecdysozoa</taxon>
        <taxon>Nematoda</taxon>
        <taxon>Chromadorea</taxon>
        <taxon>Rhabditida</taxon>
        <taxon>Rhabditina</taxon>
        <taxon>Rhabditomorpha</taxon>
        <taxon>Rhabditoidea</taxon>
        <taxon>Rhabditidae</taxon>
        <taxon>Peloderinae</taxon>
        <taxon>Caenorhabditis</taxon>
    </lineage>
</organism>
<dbReference type="AlphaFoldDB" id="A0A2G5SLP1"/>